<evidence type="ECO:0000313" key="3">
    <source>
        <dbReference type="Proteomes" id="UP001206206"/>
    </source>
</evidence>
<reference evidence="2 3" key="1">
    <citation type="submission" date="2022-06" db="EMBL/GenBank/DDBJ databases">
        <title>Draft genome sequence of type strain Streptomyces rubrisoli DSM 42083.</title>
        <authorList>
            <person name="Duangmal K."/>
            <person name="Klaysubun C."/>
        </authorList>
    </citation>
    <scope>NUCLEOTIDE SEQUENCE [LARGE SCALE GENOMIC DNA]</scope>
    <source>
        <strain evidence="2 3">DSM 42083</strain>
    </source>
</reference>
<proteinExistence type="predicted"/>
<keyword evidence="3" id="KW-1185">Reference proteome</keyword>
<comment type="caution">
    <text evidence="2">The sequence shown here is derived from an EMBL/GenBank/DDBJ whole genome shotgun (WGS) entry which is preliminary data.</text>
</comment>
<sequence>MPTTTKPPQLTGRRPNIVCRRPDDTQHLPEPGTIIETASGEAMVYVGDCWPDPHLDLSRLAARLRPARKVILIGDIWAVGRPLKYALCEEWLRQKREARLAARPPQLPKAPAPRCGQARQDGKPCGLPAGWGTDGAEGPCKHHGGLSAARRLGEHALTVSRLAQKARTTQLTPRERLEGAIALRAVIVELRKPRRRR</sequence>
<gene>
    <name evidence="2" type="ORF">NON19_17970</name>
</gene>
<name>A0ABT1PEQ1_9ACTN</name>
<dbReference type="Proteomes" id="UP001206206">
    <property type="component" value="Unassembled WGS sequence"/>
</dbReference>
<feature type="region of interest" description="Disordered" evidence="1">
    <location>
        <begin position="1"/>
        <end position="30"/>
    </location>
</feature>
<accession>A0ABT1PEQ1</accession>
<evidence type="ECO:0000313" key="2">
    <source>
        <dbReference type="EMBL" id="MCQ4043856.1"/>
    </source>
</evidence>
<protein>
    <submittedName>
        <fullName evidence="2">Uncharacterized protein</fullName>
    </submittedName>
</protein>
<dbReference type="EMBL" id="JANFNH010000020">
    <property type="protein sequence ID" value="MCQ4043856.1"/>
    <property type="molecule type" value="Genomic_DNA"/>
</dbReference>
<organism evidence="2 3">
    <name type="scientific">Streptantibioticus rubrisoli</name>
    <dbReference type="NCBI Taxonomy" id="1387313"/>
    <lineage>
        <taxon>Bacteria</taxon>
        <taxon>Bacillati</taxon>
        <taxon>Actinomycetota</taxon>
        <taxon>Actinomycetes</taxon>
        <taxon>Kitasatosporales</taxon>
        <taxon>Streptomycetaceae</taxon>
        <taxon>Streptantibioticus</taxon>
    </lineage>
</organism>
<dbReference type="RefSeq" id="WP_255929302.1">
    <property type="nucleotide sequence ID" value="NZ_JANFNH010000020.1"/>
</dbReference>
<evidence type="ECO:0000256" key="1">
    <source>
        <dbReference type="SAM" id="MobiDB-lite"/>
    </source>
</evidence>